<name>A0ABU5HYS8_9HYPH</name>
<feature type="domain" description="Arc-like DNA binding" evidence="1">
    <location>
        <begin position="73"/>
        <end position="115"/>
    </location>
</feature>
<dbReference type="Proteomes" id="UP001294412">
    <property type="component" value="Unassembled WGS sequence"/>
</dbReference>
<reference evidence="2 3" key="1">
    <citation type="submission" date="2023-12" db="EMBL/GenBank/DDBJ databases">
        <title>Description of Novel Strain Fulvimarina sp. 2208YS6-2-32 isolated from Uroteuthis (Photololigo) edulis.</title>
        <authorList>
            <person name="Park J.-S."/>
        </authorList>
    </citation>
    <scope>NUCLEOTIDE SEQUENCE [LARGE SCALE GENOMIC DNA]</scope>
    <source>
        <strain evidence="2 3">2208YS6-2-32</strain>
    </source>
</reference>
<keyword evidence="3" id="KW-1185">Reference proteome</keyword>
<organism evidence="2 3">
    <name type="scientific">Fulvimarina uroteuthidis</name>
    <dbReference type="NCBI Taxonomy" id="3098149"/>
    <lineage>
        <taxon>Bacteria</taxon>
        <taxon>Pseudomonadati</taxon>
        <taxon>Pseudomonadota</taxon>
        <taxon>Alphaproteobacteria</taxon>
        <taxon>Hyphomicrobiales</taxon>
        <taxon>Aurantimonadaceae</taxon>
        <taxon>Fulvimarina</taxon>
    </lineage>
</organism>
<accession>A0ABU5HYS8</accession>
<dbReference type="GO" id="GO:0003677">
    <property type="term" value="F:DNA binding"/>
    <property type="evidence" value="ECO:0007669"/>
    <property type="project" value="UniProtKB-KW"/>
</dbReference>
<keyword evidence="2" id="KW-0238">DNA-binding</keyword>
<evidence type="ECO:0000313" key="2">
    <source>
        <dbReference type="EMBL" id="MDY8108286.1"/>
    </source>
</evidence>
<gene>
    <name evidence="2" type="ORF">U0C82_03865</name>
</gene>
<evidence type="ECO:0000259" key="1">
    <source>
        <dbReference type="Pfam" id="PF03869"/>
    </source>
</evidence>
<sequence>MAEEQFPLAVRFPDGSKAQARFPNTLRDRLKEAAASNHRSMNSEIVARLLASFGETMSEPETPPMTENIQAGRKYDQIMLRVPDGMREAIKKRAGSNARSVNSEIVAILATALNGEDDRLARIEAKLDALLNGGQA</sequence>
<protein>
    <submittedName>
        <fullName evidence="2">Arc family DNA-binding protein</fullName>
    </submittedName>
</protein>
<evidence type="ECO:0000313" key="3">
    <source>
        <dbReference type="Proteomes" id="UP001294412"/>
    </source>
</evidence>
<dbReference type="EMBL" id="JAXLPB010000001">
    <property type="protein sequence ID" value="MDY8108286.1"/>
    <property type="molecule type" value="Genomic_DNA"/>
</dbReference>
<dbReference type="InterPro" id="IPR013321">
    <property type="entry name" value="Arc_rbn_hlx_hlx"/>
</dbReference>
<dbReference type="Gene3D" id="1.10.1220.10">
    <property type="entry name" value="Met repressor-like"/>
    <property type="match status" value="2"/>
</dbReference>
<dbReference type="Pfam" id="PF03869">
    <property type="entry name" value="Arc"/>
    <property type="match status" value="2"/>
</dbReference>
<dbReference type="InterPro" id="IPR005569">
    <property type="entry name" value="Arc_DNA-bd_dom"/>
</dbReference>
<dbReference type="SUPFAM" id="SSF47598">
    <property type="entry name" value="Ribbon-helix-helix"/>
    <property type="match status" value="2"/>
</dbReference>
<feature type="domain" description="Arc-like DNA binding" evidence="1">
    <location>
        <begin position="20"/>
        <end position="53"/>
    </location>
</feature>
<dbReference type="RefSeq" id="WP_322185735.1">
    <property type="nucleotide sequence ID" value="NZ_JAXLPB010000001.1"/>
</dbReference>
<dbReference type="InterPro" id="IPR010985">
    <property type="entry name" value="Ribbon_hlx_hlx"/>
</dbReference>
<proteinExistence type="predicted"/>
<comment type="caution">
    <text evidence="2">The sequence shown here is derived from an EMBL/GenBank/DDBJ whole genome shotgun (WGS) entry which is preliminary data.</text>
</comment>